<dbReference type="STRING" id="555512.SAMN04487993_1007216"/>
<feature type="region of interest" description="Disordered" evidence="1">
    <location>
        <begin position="1"/>
        <end position="52"/>
    </location>
</feature>
<proteinExistence type="predicted"/>
<evidence type="ECO:0000313" key="2">
    <source>
        <dbReference type="EMBL" id="SDI63703.1"/>
    </source>
</evidence>
<reference evidence="3" key="1">
    <citation type="submission" date="2016-10" db="EMBL/GenBank/DDBJ databases">
        <authorList>
            <person name="Varghese N."/>
            <person name="Submissions S."/>
        </authorList>
    </citation>
    <scope>NUCLEOTIDE SEQUENCE [LARGE SCALE GENOMIC DNA]</scope>
    <source>
        <strain evidence="3">DSM 26424</strain>
    </source>
</reference>
<dbReference type="EMBL" id="FNEJ01000007">
    <property type="protein sequence ID" value="SDI63703.1"/>
    <property type="molecule type" value="Genomic_DNA"/>
</dbReference>
<accession>A0A1G8M771</accession>
<feature type="compositionally biased region" description="Basic and acidic residues" evidence="1">
    <location>
        <begin position="11"/>
        <end position="26"/>
    </location>
</feature>
<evidence type="ECO:0000313" key="3">
    <source>
        <dbReference type="Proteomes" id="UP000199093"/>
    </source>
</evidence>
<gene>
    <name evidence="2" type="ORF">SAMN04487993_1007216</name>
</gene>
<organism evidence="2 3">
    <name type="scientific">Salipiger marinus</name>
    <dbReference type="NCBI Taxonomy" id="555512"/>
    <lineage>
        <taxon>Bacteria</taxon>
        <taxon>Pseudomonadati</taxon>
        <taxon>Pseudomonadota</taxon>
        <taxon>Alphaproteobacteria</taxon>
        <taxon>Rhodobacterales</taxon>
        <taxon>Roseobacteraceae</taxon>
        <taxon>Salipiger</taxon>
    </lineage>
</organism>
<name>A0A1G8M771_9RHOB</name>
<evidence type="ECO:0000256" key="1">
    <source>
        <dbReference type="SAM" id="MobiDB-lite"/>
    </source>
</evidence>
<dbReference type="AlphaFoldDB" id="A0A1G8M771"/>
<feature type="compositionally biased region" description="Basic residues" evidence="1">
    <location>
        <begin position="1"/>
        <end position="10"/>
    </location>
</feature>
<dbReference type="Proteomes" id="UP000199093">
    <property type="component" value="Unassembled WGS sequence"/>
</dbReference>
<sequence>MQKPKARSGRRTPERHDSAGRDRPGLEDSQMTRSPGDGSAGQDQTDMRKATP</sequence>
<keyword evidence="3" id="KW-1185">Reference proteome</keyword>
<protein>
    <submittedName>
        <fullName evidence="2">Uncharacterized protein</fullName>
    </submittedName>
</protein>